<dbReference type="GO" id="GO:0006097">
    <property type="term" value="P:glyoxylate cycle"/>
    <property type="evidence" value="ECO:0007669"/>
    <property type="project" value="InterPro"/>
</dbReference>
<dbReference type="EC" id="2.3.3.9" evidence="2"/>
<accession>A0AAN7WPH1</accession>
<dbReference type="InterPro" id="IPR011076">
    <property type="entry name" value="Malate_synth_sf"/>
</dbReference>
<evidence type="ECO:0000256" key="1">
    <source>
        <dbReference type="ARBA" id="ARBA00006394"/>
    </source>
</evidence>
<comment type="caution">
    <text evidence="4">The sequence shown here is derived from an EMBL/GenBank/DDBJ whole genome shotgun (WGS) entry which is preliminary data.</text>
</comment>
<dbReference type="PANTHER" id="PTHR42902:SF1">
    <property type="entry name" value="MALATE SYNTHASE 1-RELATED"/>
    <property type="match status" value="1"/>
</dbReference>
<comment type="similarity">
    <text evidence="1">Belongs to the malate synthase family.</text>
</comment>
<sequence>MDVDKIRQALVWQGAISAPKLINGSVEITGSPVRSMLVNALNAEVTMYITDFEDSSSLTWFNMIYGQVNIYDNIRNQIDFATSRKEHKLKNDFAKLATVIVRPYGLCTVEKHLYIDGESISASIFDFGLYFFHNTKKLVEIGKGLYFLFTKDRASFRGEMMG</sequence>
<dbReference type="GO" id="GO:0004474">
    <property type="term" value="F:malate synthase activity"/>
    <property type="evidence" value="ECO:0007669"/>
    <property type="project" value="UniProtKB-EC"/>
</dbReference>
<name>A0AAN7WPH1_9SACH</name>
<keyword evidence="5" id="KW-1185">Reference proteome</keyword>
<dbReference type="InterPro" id="IPR001465">
    <property type="entry name" value="Malate_synthase_TIM"/>
</dbReference>
<evidence type="ECO:0000259" key="3">
    <source>
        <dbReference type="Pfam" id="PF01274"/>
    </source>
</evidence>
<evidence type="ECO:0000313" key="4">
    <source>
        <dbReference type="EMBL" id="KAK5782439.1"/>
    </source>
</evidence>
<gene>
    <name evidence="4" type="ORF">RI543_000376</name>
</gene>
<organism evidence="4 5">
    <name type="scientific">Arxiozyma heterogenica</name>
    <dbReference type="NCBI Taxonomy" id="278026"/>
    <lineage>
        <taxon>Eukaryota</taxon>
        <taxon>Fungi</taxon>
        <taxon>Dikarya</taxon>
        <taxon>Ascomycota</taxon>
        <taxon>Saccharomycotina</taxon>
        <taxon>Saccharomycetes</taxon>
        <taxon>Saccharomycetales</taxon>
        <taxon>Saccharomycetaceae</taxon>
        <taxon>Arxiozyma</taxon>
    </lineage>
</organism>
<dbReference type="PANTHER" id="PTHR42902">
    <property type="entry name" value="MALATE SYNTHASE"/>
    <property type="match status" value="1"/>
</dbReference>
<dbReference type="AlphaFoldDB" id="A0AAN7WPH1"/>
<dbReference type="Proteomes" id="UP001306508">
    <property type="component" value="Unassembled WGS sequence"/>
</dbReference>
<dbReference type="GO" id="GO:0005782">
    <property type="term" value="C:peroxisomal matrix"/>
    <property type="evidence" value="ECO:0007669"/>
    <property type="project" value="TreeGrafter"/>
</dbReference>
<dbReference type="InterPro" id="IPR006252">
    <property type="entry name" value="Malate_synthA"/>
</dbReference>
<feature type="domain" description="Malate synthase TIM barrel" evidence="3">
    <location>
        <begin position="98"/>
        <end position="151"/>
    </location>
</feature>
<evidence type="ECO:0000256" key="2">
    <source>
        <dbReference type="ARBA" id="ARBA00012636"/>
    </source>
</evidence>
<protein>
    <recommendedName>
        <fullName evidence="2">malate synthase</fullName>
        <ecNumber evidence="2">2.3.3.9</ecNumber>
    </recommendedName>
</protein>
<reference evidence="5" key="1">
    <citation type="submission" date="2023-07" db="EMBL/GenBank/DDBJ databases">
        <title>A draft genome of Kazachstania heterogenica Y-27499.</title>
        <authorList>
            <person name="Donic C."/>
            <person name="Kralova J.S."/>
            <person name="Fidel L."/>
            <person name="Ben-Dor S."/>
            <person name="Jung S."/>
        </authorList>
    </citation>
    <scope>NUCLEOTIDE SEQUENCE [LARGE SCALE GENOMIC DNA]</scope>
    <source>
        <strain evidence="5">Y27499</strain>
    </source>
</reference>
<dbReference type="Pfam" id="PF01274">
    <property type="entry name" value="MS_TIM-barrel"/>
    <property type="match status" value="1"/>
</dbReference>
<dbReference type="Gene3D" id="3.20.20.360">
    <property type="entry name" value="Malate synthase, domain 3"/>
    <property type="match status" value="1"/>
</dbReference>
<dbReference type="EMBL" id="JAWIZZ010000006">
    <property type="protein sequence ID" value="KAK5782439.1"/>
    <property type="molecule type" value="Genomic_DNA"/>
</dbReference>
<dbReference type="SUPFAM" id="SSF51645">
    <property type="entry name" value="Malate synthase G"/>
    <property type="match status" value="1"/>
</dbReference>
<proteinExistence type="inferred from homology"/>
<evidence type="ECO:0000313" key="5">
    <source>
        <dbReference type="Proteomes" id="UP001306508"/>
    </source>
</evidence>
<dbReference type="InterPro" id="IPR046363">
    <property type="entry name" value="MS_N_TIM-barrel_dom"/>
</dbReference>